<evidence type="ECO:0000313" key="5">
    <source>
        <dbReference type="EMBL" id="MBA8928310.1"/>
    </source>
</evidence>
<gene>
    <name evidence="5" type="ORF">BC739_005527</name>
</gene>
<evidence type="ECO:0000256" key="1">
    <source>
        <dbReference type="ARBA" id="ARBA00023015"/>
    </source>
</evidence>
<organism evidence="5 6">
    <name type="scientific">Kutzneria viridogrisea</name>
    <dbReference type="NCBI Taxonomy" id="47990"/>
    <lineage>
        <taxon>Bacteria</taxon>
        <taxon>Bacillati</taxon>
        <taxon>Actinomycetota</taxon>
        <taxon>Actinomycetes</taxon>
        <taxon>Pseudonocardiales</taxon>
        <taxon>Pseudonocardiaceae</taxon>
        <taxon>Kutzneria</taxon>
    </lineage>
</organism>
<evidence type="ECO:0000256" key="2">
    <source>
        <dbReference type="ARBA" id="ARBA00023125"/>
    </source>
</evidence>
<dbReference type="PANTHER" id="PTHR30146:SF153">
    <property type="entry name" value="LACTOSE OPERON REPRESSOR"/>
    <property type="match status" value="1"/>
</dbReference>
<dbReference type="PROSITE" id="PS00356">
    <property type="entry name" value="HTH_LACI_1"/>
    <property type="match status" value="1"/>
</dbReference>
<keyword evidence="6" id="KW-1185">Reference proteome</keyword>
<dbReference type="InterPro" id="IPR028082">
    <property type="entry name" value="Peripla_BP_I"/>
</dbReference>
<dbReference type="CDD" id="cd01392">
    <property type="entry name" value="HTH_LacI"/>
    <property type="match status" value="1"/>
</dbReference>
<keyword evidence="1" id="KW-0805">Transcription regulation</keyword>
<evidence type="ECO:0000313" key="6">
    <source>
        <dbReference type="Proteomes" id="UP000517916"/>
    </source>
</evidence>
<keyword evidence="3" id="KW-0804">Transcription</keyword>
<dbReference type="PROSITE" id="PS50932">
    <property type="entry name" value="HTH_LACI_2"/>
    <property type="match status" value="1"/>
</dbReference>
<dbReference type="CDD" id="cd06267">
    <property type="entry name" value="PBP1_LacI_sugar_binding-like"/>
    <property type="match status" value="1"/>
</dbReference>
<dbReference type="InterPro" id="IPR000843">
    <property type="entry name" value="HTH_LacI"/>
</dbReference>
<dbReference type="SUPFAM" id="SSF47413">
    <property type="entry name" value="lambda repressor-like DNA-binding domains"/>
    <property type="match status" value="1"/>
</dbReference>
<name>A0ABR6BN43_9PSEU</name>
<dbReference type="Gene3D" id="1.10.260.40">
    <property type="entry name" value="lambda repressor-like DNA-binding domains"/>
    <property type="match status" value="1"/>
</dbReference>
<evidence type="ECO:0000256" key="3">
    <source>
        <dbReference type="ARBA" id="ARBA00023163"/>
    </source>
</evidence>
<protein>
    <submittedName>
        <fullName evidence="5">LacI family transcriptional regulator</fullName>
    </submittedName>
</protein>
<dbReference type="InterPro" id="IPR046335">
    <property type="entry name" value="LacI/GalR-like_sensor"/>
</dbReference>
<dbReference type="EMBL" id="JACJID010000004">
    <property type="protein sequence ID" value="MBA8928310.1"/>
    <property type="molecule type" value="Genomic_DNA"/>
</dbReference>
<dbReference type="Pfam" id="PF00356">
    <property type="entry name" value="LacI"/>
    <property type="match status" value="1"/>
</dbReference>
<dbReference type="Proteomes" id="UP000517916">
    <property type="component" value="Unassembled WGS sequence"/>
</dbReference>
<dbReference type="SUPFAM" id="SSF53822">
    <property type="entry name" value="Periplasmic binding protein-like I"/>
    <property type="match status" value="1"/>
</dbReference>
<dbReference type="Gene3D" id="3.40.50.2300">
    <property type="match status" value="2"/>
</dbReference>
<reference evidence="5 6" key="1">
    <citation type="submission" date="2020-08" db="EMBL/GenBank/DDBJ databases">
        <title>Genomic Encyclopedia of Archaeal and Bacterial Type Strains, Phase II (KMG-II): from individual species to whole genera.</title>
        <authorList>
            <person name="Goeker M."/>
        </authorList>
    </citation>
    <scope>NUCLEOTIDE SEQUENCE [LARGE SCALE GENOMIC DNA]</scope>
    <source>
        <strain evidence="5 6">DSM 43850</strain>
    </source>
</reference>
<proteinExistence type="predicted"/>
<dbReference type="RefSeq" id="WP_025356604.1">
    <property type="nucleotide sequence ID" value="NZ_BAAABQ010000073.1"/>
</dbReference>
<evidence type="ECO:0000259" key="4">
    <source>
        <dbReference type="PROSITE" id="PS50932"/>
    </source>
</evidence>
<accession>A0ABR6BN43</accession>
<feature type="domain" description="HTH lacI-type" evidence="4">
    <location>
        <begin position="3"/>
        <end position="57"/>
    </location>
</feature>
<dbReference type="PANTHER" id="PTHR30146">
    <property type="entry name" value="LACI-RELATED TRANSCRIPTIONAL REPRESSOR"/>
    <property type="match status" value="1"/>
</dbReference>
<dbReference type="InterPro" id="IPR010982">
    <property type="entry name" value="Lambda_DNA-bd_dom_sf"/>
</dbReference>
<sequence>MPVTLVEVAARAGVSPATVSRVLNGNYPVAEATRQRVEQAVRELDYVVNAHARALLHSTSGIVGVVLNDAADPFFAGIARGIQTAAAGTRRLSIICNSEGEPSQEFAFLDLLRGHRADAVVLVGAAPEDEEFRTESAARAKGLQTNGTRLVLCGRPAPSPSAPGDVVAIDNEGGARAITQHLLDLGHREIAYLTGPAGRTTTTARFVGFRTALEQAGVPLDQGLVLGGDFSRRSGQLAVQNLLAAGKRFTAVAAANDLMAAGAVSALREAGLRVPQDVSVVGYDDLPTAVDVWPALTTVHVPLEEIGRLAVELAFGGSGMQTTVTAPTHLVVRDSTAAR</sequence>
<dbReference type="Pfam" id="PF13377">
    <property type="entry name" value="Peripla_BP_3"/>
    <property type="match status" value="1"/>
</dbReference>
<comment type="caution">
    <text evidence="5">The sequence shown here is derived from an EMBL/GenBank/DDBJ whole genome shotgun (WGS) entry which is preliminary data.</text>
</comment>
<keyword evidence="2" id="KW-0238">DNA-binding</keyword>
<dbReference type="SMART" id="SM00354">
    <property type="entry name" value="HTH_LACI"/>
    <property type="match status" value="1"/>
</dbReference>